<dbReference type="EMBL" id="CP029254">
    <property type="protein sequence ID" value="AWK09866.1"/>
    <property type="molecule type" value="Genomic_DNA"/>
</dbReference>
<keyword evidence="3" id="KW-1185">Reference proteome</keyword>
<feature type="region of interest" description="Disordered" evidence="1">
    <location>
        <begin position="1"/>
        <end position="54"/>
    </location>
</feature>
<gene>
    <name evidence="2" type="ORF">DDQ41_14165</name>
</gene>
<sequence length="78" mass="8242">MPVRRNGGDRGSGIGDQGSGIRDQGSGIRDRRLVRPQERVGVKGDGPERGRVTEAAGAELPCHFGSRRGTIAPKAVSY</sequence>
<feature type="compositionally biased region" description="Basic and acidic residues" evidence="1">
    <location>
        <begin position="28"/>
        <end position="52"/>
    </location>
</feature>
<organism evidence="2 3">
    <name type="scientific">Streptomyces spongiicola</name>
    <dbReference type="NCBI Taxonomy" id="1690221"/>
    <lineage>
        <taxon>Bacteria</taxon>
        <taxon>Bacillati</taxon>
        <taxon>Actinomycetota</taxon>
        <taxon>Actinomycetes</taxon>
        <taxon>Kitasatosporales</taxon>
        <taxon>Streptomycetaceae</taxon>
        <taxon>Streptomyces</taxon>
    </lineage>
</organism>
<feature type="compositionally biased region" description="Gly residues" evidence="1">
    <location>
        <begin position="9"/>
        <end position="18"/>
    </location>
</feature>
<name>A0ABM6V6V8_9ACTN</name>
<evidence type="ECO:0000313" key="3">
    <source>
        <dbReference type="Proteomes" id="UP000245051"/>
    </source>
</evidence>
<reference evidence="2 3" key="1">
    <citation type="submission" date="2018-05" db="EMBL/GenBank/DDBJ databases">
        <title>Complete genome sequence of the Type Strain of Streptomyces spongiicola HNM0071, the producer of staurosporine.</title>
        <authorList>
            <person name="Zhou S."/>
            <person name="Huang X."/>
        </authorList>
    </citation>
    <scope>NUCLEOTIDE SEQUENCE [LARGE SCALE GENOMIC DNA]</scope>
    <source>
        <strain evidence="2 3">HNM0071</strain>
    </source>
</reference>
<protein>
    <submittedName>
        <fullName evidence="2">Uncharacterized protein</fullName>
    </submittedName>
</protein>
<evidence type="ECO:0000313" key="2">
    <source>
        <dbReference type="EMBL" id="AWK09866.1"/>
    </source>
</evidence>
<evidence type="ECO:0000256" key="1">
    <source>
        <dbReference type="SAM" id="MobiDB-lite"/>
    </source>
</evidence>
<proteinExistence type="predicted"/>
<accession>A0ABM6V6V8</accession>
<dbReference type="Proteomes" id="UP000245051">
    <property type="component" value="Chromosome"/>
</dbReference>